<evidence type="ECO:0000313" key="4">
    <source>
        <dbReference type="EMBL" id="AYV91504.1"/>
    </source>
</evidence>
<keyword evidence="1" id="KW-0812">Transmembrane</keyword>
<dbReference type="EMBL" id="MH108626">
    <property type="protein sequence ID" value="AYV91504.1"/>
    <property type="molecule type" value="Genomic_RNA"/>
</dbReference>
<evidence type="ECO:0000313" key="3">
    <source>
        <dbReference type="EMBL" id="AYV91502.1"/>
    </source>
</evidence>
<gene>
    <name evidence="2" type="primary">p9</name>
</gene>
<name>A0A3G5AWE5_9TOMB</name>
<keyword evidence="1" id="KW-0472">Membrane</keyword>
<dbReference type="EMBL" id="MH108624">
    <property type="protein sequence ID" value="AYV91502.1"/>
    <property type="molecule type" value="Genomic_RNA"/>
</dbReference>
<keyword evidence="1" id="KW-1133">Transmembrane helix</keyword>
<sequence>MGNLSLTIWSVLILSQLLIKLNSQSISISRPTLWSVPPNFLLTIVLCVFFSTAFRSHSDTYIVSNSYNPTSGQDKYIKVSVGDGG</sequence>
<evidence type="ECO:0000313" key="2">
    <source>
        <dbReference type="EMBL" id="AYV91500.1"/>
    </source>
</evidence>
<accession>A0A3G5AWE5</accession>
<organism evidence="2">
    <name type="scientific">Clematis chlorotic mottle virus</name>
    <dbReference type="NCBI Taxonomy" id="1950126"/>
    <lineage>
        <taxon>Viruses</taxon>
        <taxon>Riboviria</taxon>
        <taxon>Orthornavirae</taxon>
        <taxon>Kitrinoviricota</taxon>
        <taxon>Tolucaviricetes</taxon>
        <taxon>Tolivirales</taxon>
        <taxon>Tombusviridae</taxon>
        <taxon>Procedovirinae</taxon>
        <taxon>Pelarspovirus</taxon>
        <taxon>Pelarspovirus clematis</taxon>
    </lineage>
</organism>
<reference evidence="2" key="1">
    <citation type="submission" date="2018-03" db="EMBL/GenBank/DDBJ databases">
        <authorList>
            <person name="Chirkov S."/>
            <person name="Mitrofanova I."/>
            <person name="Zakubanskiy A."/>
        </authorList>
    </citation>
    <scope>NUCLEOTIDE SEQUENCE</scope>
    <source>
        <strain evidence="2">EV</strain>
        <strain evidence="3">MC</strain>
        <strain evidence="4">Ruu</strain>
    </source>
</reference>
<evidence type="ECO:0000256" key="1">
    <source>
        <dbReference type="SAM" id="Phobius"/>
    </source>
</evidence>
<protein>
    <submittedName>
        <fullName evidence="2">Movement protein 2</fullName>
    </submittedName>
</protein>
<dbReference type="EMBL" id="MH108622">
    <property type="protein sequence ID" value="AYV91500.1"/>
    <property type="molecule type" value="Genomic_RNA"/>
</dbReference>
<proteinExistence type="predicted"/>
<feature type="transmembrane region" description="Helical" evidence="1">
    <location>
        <begin position="33"/>
        <end position="54"/>
    </location>
</feature>